<sequence>MAGPKTLTLSLPTDSFKSCVSYSFLNTLLRVLYRGIISRPHSAAIPVPIPSYRRPLPLPLPLPTIPVPPRPPLPVSPLPVSFSRSIPVVPVAVPVVRICGR</sequence>
<proteinExistence type="predicted"/>
<organism evidence="1">
    <name type="scientific">Polytomella parva</name>
    <dbReference type="NCBI Taxonomy" id="51329"/>
    <lineage>
        <taxon>Eukaryota</taxon>
        <taxon>Viridiplantae</taxon>
        <taxon>Chlorophyta</taxon>
        <taxon>core chlorophytes</taxon>
        <taxon>Chlorophyceae</taxon>
        <taxon>CS clade</taxon>
        <taxon>Chlamydomonadales</taxon>
        <taxon>Chlamydomonadaceae</taxon>
        <taxon>Polytomella</taxon>
    </lineage>
</organism>
<protein>
    <submittedName>
        <fullName evidence="1">Uncharacterized protein</fullName>
    </submittedName>
</protein>
<accession>A0A7S0VGJ4</accession>
<name>A0A7S0VGJ4_9CHLO</name>
<evidence type="ECO:0000313" key="1">
    <source>
        <dbReference type="EMBL" id="CAD8782954.1"/>
    </source>
</evidence>
<reference evidence="1" key="1">
    <citation type="submission" date="2021-01" db="EMBL/GenBank/DDBJ databases">
        <authorList>
            <person name="Corre E."/>
            <person name="Pelletier E."/>
            <person name="Niang G."/>
            <person name="Scheremetjew M."/>
            <person name="Finn R."/>
            <person name="Kale V."/>
            <person name="Holt S."/>
            <person name="Cochrane G."/>
            <person name="Meng A."/>
            <person name="Brown T."/>
            <person name="Cohen L."/>
        </authorList>
    </citation>
    <scope>NUCLEOTIDE SEQUENCE</scope>
    <source>
        <strain evidence="1">SAG 63-3</strain>
    </source>
</reference>
<dbReference type="AlphaFoldDB" id="A0A7S0VGJ4"/>
<dbReference type="EMBL" id="HBFM01025234">
    <property type="protein sequence ID" value="CAD8782954.1"/>
    <property type="molecule type" value="Transcribed_RNA"/>
</dbReference>
<gene>
    <name evidence="1" type="ORF">PPAR00522_LOCUS16332</name>
</gene>